<accession>A0AAE0GRK8</accession>
<proteinExistence type="predicted"/>
<evidence type="ECO:0000256" key="9">
    <source>
        <dbReference type="ARBA" id="ARBA00093307"/>
    </source>
</evidence>
<keyword evidence="12" id="KW-1185">Reference proteome</keyword>
<dbReference type="InterPro" id="IPR026570">
    <property type="entry name" value="CCDC86"/>
</dbReference>
<evidence type="ECO:0000256" key="3">
    <source>
        <dbReference type="ARBA" id="ARBA00016738"/>
    </source>
</evidence>
<feature type="compositionally biased region" description="Basic and acidic residues" evidence="10">
    <location>
        <begin position="138"/>
        <end position="162"/>
    </location>
</feature>
<keyword evidence="8" id="KW-0539">Nucleus</keyword>
<evidence type="ECO:0000256" key="2">
    <source>
        <dbReference type="ARBA" id="ARBA00004604"/>
    </source>
</evidence>
<name>A0AAE0GRK8_9CHLO</name>
<feature type="region of interest" description="Disordered" evidence="10">
    <location>
        <begin position="60"/>
        <end position="92"/>
    </location>
</feature>
<comment type="caution">
    <text evidence="11">The sequence shown here is derived from an EMBL/GenBank/DDBJ whole genome shotgun (WGS) entry which is preliminary data.</text>
</comment>
<evidence type="ECO:0000256" key="4">
    <source>
        <dbReference type="ARBA" id="ARBA00022454"/>
    </source>
</evidence>
<evidence type="ECO:0000256" key="5">
    <source>
        <dbReference type="ARBA" id="ARBA00022553"/>
    </source>
</evidence>
<sequence length="192" mass="22541">MDTDEVIPPQYTAFKEPLDFRSIVFTHNRDHWAGQPVRGEKVHTHYGKKRRREADEVIEPEPVEMTEEDKMETRSAKRQAFETNTGKVSGRSWKLPARRHTEIMEKPPSLKKMTWDQKKEAKAKNQLIKDHIKSKNREALQKAKEERERVAAKQKLKEENRAKSAILQKMTNMKKVKKMSKKQLKSVKQLPG</sequence>
<dbReference type="GO" id="GO:0005730">
    <property type="term" value="C:nucleolus"/>
    <property type="evidence" value="ECO:0007669"/>
    <property type="project" value="UniProtKB-SubCell"/>
</dbReference>
<evidence type="ECO:0000256" key="8">
    <source>
        <dbReference type="ARBA" id="ARBA00023242"/>
    </source>
</evidence>
<evidence type="ECO:0000313" key="12">
    <source>
        <dbReference type="Proteomes" id="UP001190700"/>
    </source>
</evidence>
<dbReference type="GO" id="GO:0005694">
    <property type="term" value="C:chromosome"/>
    <property type="evidence" value="ECO:0007669"/>
    <property type="project" value="UniProtKB-SubCell"/>
</dbReference>
<comment type="subcellular location">
    <subcellularLocation>
        <location evidence="1">Chromosome</location>
    </subcellularLocation>
    <subcellularLocation>
        <location evidence="2">Nucleus</location>
        <location evidence="2">Nucleolus</location>
    </subcellularLocation>
</comment>
<dbReference type="Proteomes" id="UP001190700">
    <property type="component" value="Unassembled WGS sequence"/>
</dbReference>
<dbReference type="PANTHER" id="PTHR13557">
    <property type="entry name" value="COILED-COIL DOMAIN-CONTAINING PROTEIN 86"/>
    <property type="match status" value="1"/>
</dbReference>
<evidence type="ECO:0000256" key="7">
    <source>
        <dbReference type="ARBA" id="ARBA00023054"/>
    </source>
</evidence>
<evidence type="ECO:0000256" key="6">
    <source>
        <dbReference type="ARBA" id="ARBA00022934"/>
    </source>
</evidence>
<dbReference type="AlphaFoldDB" id="A0AAE0GRK8"/>
<keyword evidence="5" id="KW-0597">Phosphoprotein</keyword>
<protein>
    <recommendedName>
        <fullName evidence="3">Coiled-coil domain-containing protein 86</fullName>
    </recommendedName>
</protein>
<comment type="function">
    <text evidence="9">Required for proper chromosome segregation during mitosis and error-free mitotic progression.</text>
</comment>
<feature type="compositionally biased region" description="Acidic residues" evidence="10">
    <location>
        <begin position="60"/>
        <end position="70"/>
    </location>
</feature>
<evidence type="ECO:0000313" key="11">
    <source>
        <dbReference type="EMBL" id="KAK3282982.1"/>
    </source>
</evidence>
<evidence type="ECO:0000256" key="10">
    <source>
        <dbReference type="SAM" id="MobiDB-lite"/>
    </source>
</evidence>
<evidence type="ECO:0000256" key="1">
    <source>
        <dbReference type="ARBA" id="ARBA00004286"/>
    </source>
</evidence>
<gene>
    <name evidence="11" type="ORF">CYMTET_9305</name>
</gene>
<reference evidence="11 12" key="1">
    <citation type="journal article" date="2015" name="Genome Biol. Evol.">
        <title>Comparative Genomics of a Bacterivorous Green Alga Reveals Evolutionary Causalities and Consequences of Phago-Mixotrophic Mode of Nutrition.</title>
        <authorList>
            <person name="Burns J.A."/>
            <person name="Paasch A."/>
            <person name="Narechania A."/>
            <person name="Kim E."/>
        </authorList>
    </citation>
    <scope>NUCLEOTIDE SEQUENCE [LARGE SCALE GENOMIC DNA]</scope>
    <source>
        <strain evidence="11 12">PLY_AMNH</strain>
    </source>
</reference>
<keyword evidence="4" id="KW-0158">Chromosome</keyword>
<feature type="region of interest" description="Disordered" evidence="10">
    <location>
        <begin position="138"/>
        <end position="192"/>
    </location>
</feature>
<organism evidence="11 12">
    <name type="scientific">Cymbomonas tetramitiformis</name>
    <dbReference type="NCBI Taxonomy" id="36881"/>
    <lineage>
        <taxon>Eukaryota</taxon>
        <taxon>Viridiplantae</taxon>
        <taxon>Chlorophyta</taxon>
        <taxon>Pyramimonadophyceae</taxon>
        <taxon>Pyramimonadales</taxon>
        <taxon>Pyramimonadaceae</taxon>
        <taxon>Cymbomonas</taxon>
    </lineage>
</organism>
<keyword evidence="6" id="KW-0164">Citrullination</keyword>
<keyword evidence="7" id="KW-0175">Coiled coil</keyword>
<feature type="compositionally biased region" description="Basic residues" evidence="10">
    <location>
        <begin position="172"/>
        <end position="185"/>
    </location>
</feature>
<dbReference type="PANTHER" id="PTHR13557:SF1">
    <property type="entry name" value="COILED-COIL DOMAIN-CONTAINING PROTEIN 86"/>
    <property type="match status" value="1"/>
</dbReference>
<dbReference type="EMBL" id="LGRX02003082">
    <property type="protein sequence ID" value="KAK3282982.1"/>
    <property type="molecule type" value="Genomic_DNA"/>
</dbReference>